<protein>
    <recommendedName>
        <fullName evidence="3">Aldehyde oxidase/xanthine dehydrogenase second molybdopterin binding domain-containing protein</fullName>
    </recommendedName>
</protein>
<organism evidence="1 2">
    <name type="scientific">Paraburkholderia humisilvae</name>
    <dbReference type="NCBI Taxonomy" id="627669"/>
    <lineage>
        <taxon>Bacteria</taxon>
        <taxon>Pseudomonadati</taxon>
        <taxon>Pseudomonadota</taxon>
        <taxon>Betaproteobacteria</taxon>
        <taxon>Burkholderiales</taxon>
        <taxon>Burkholderiaceae</taxon>
        <taxon>Paraburkholderia</taxon>
    </lineage>
</organism>
<evidence type="ECO:0008006" key="3">
    <source>
        <dbReference type="Google" id="ProtNLM"/>
    </source>
</evidence>
<dbReference type="Proteomes" id="UP000494363">
    <property type="component" value="Unassembled WGS sequence"/>
</dbReference>
<keyword evidence="2" id="KW-1185">Reference proteome</keyword>
<reference evidence="1 2" key="1">
    <citation type="submission" date="2020-04" db="EMBL/GenBank/DDBJ databases">
        <authorList>
            <person name="De Canck E."/>
        </authorList>
    </citation>
    <scope>NUCLEOTIDE SEQUENCE [LARGE SCALE GENOMIC DNA]</scope>
    <source>
        <strain evidence="1 2">LMG 29542</strain>
    </source>
</reference>
<dbReference type="InterPro" id="IPR037165">
    <property type="entry name" value="AldOxase/xan_DH_Mopterin-bd_sf"/>
</dbReference>
<proteinExistence type="predicted"/>
<name>A0A6J5F6U4_9BURK</name>
<dbReference type="AlphaFoldDB" id="A0A6J5F6U4"/>
<evidence type="ECO:0000313" key="2">
    <source>
        <dbReference type="Proteomes" id="UP000494363"/>
    </source>
</evidence>
<accession>A0A6J5F6U4</accession>
<dbReference type="Gene3D" id="3.30.365.10">
    <property type="entry name" value="Aldehyde oxidase/xanthine dehydrogenase, molybdopterin binding domain"/>
    <property type="match status" value="1"/>
</dbReference>
<dbReference type="GO" id="GO:0016491">
    <property type="term" value="F:oxidoreductase activity"/>
    <property type="evidence" value="ECO:0007669"/>
    <property type="project" value="InterPro"/>
</dbReference>
<dbReference type="EMBL" id="CADIKH010000137">
    <property type="protein sequence ID" value="CAB3774600.1"/>
    <property type="molecule type" value="Genomic_DNA"/>
</dbReference>
<sequence length="160" mass="17938">MWFSGLFVRLLQTGSANRLRYPSNRGKATCRGRGQWRCRTSEPSLDHGVRQRDIAAARFRPVTGRNCRGHRSCAGRVPAALRRWPRNETWNFNRYKVPLASDVAVWKQTGEVLPALSESDPPRGVAEVVMNAVVGAIAHATAHRFRHLSVTPKKIQEALA</sequence>
<gene>
    <name evidence="1" type="ORF">LMG29542_07978</name>
</gene>
<evidence type="ECO:0000313" key="1">
    <source>
        <dbReference type="EMBL" id="CAB3774600.1"/>
    </source>
</evidence>
<dbReference type="SUPFAM" id="SSF56003">
    <property type="entry name" value="Molybdenum cofactor-binding domain"/>
    <property type="match status" value="1"/>
</dbReference>